<keyword evidence="2" id="KW-1185">Reference proteome</keyword>
<dbReference type="EMBL" id="CYRY02039009">
    <property type="protein sequence ID" value="VCX30742.1"/>
    <property type="molecule type" value="Genomic_DNA"/>
</dbReference>
<sequence length="122" mass="13666">SLQRLRVNQTQQTPALSGAPTLLKEAVPAAAQQHLFQLKTSLKGGSRRRGFSLRQRRQRWRLPESRREDAQSHGALVLCLVLLFGHCQCGPRGREPHPGLLDRRFQQGCFERFLRGGVGAGT</sequence>
<reference evidence="1 2" key="1">
    <citation type="submission" date="2018-10" db="EMBL/GenBank/DDBJ databases">
        <authorList>
            <person name="Ekblom R."/>
            <person name="Jareborg N."/>
        </authorList>
    </citation>
    <scope>NUCLEOTIDE SEQUENCE [LARGE SCALE GENOMIC DNA]</scope>
    <source>
        <tissue evidence="1">Muscle</tissue>
    </source>
</reference>
<evidence type="ECO:0000313" key="1">
    <source>
        <dbReference type="EMBL" id="VCX30742.1"/>
    </source>
</evidence>
<protein>
    <submittedName>
        <fullName evidence="1">Uncharacterized protein</fullName>
    </submittedName>
</protein>
<organism evidence="1 2">
    <name type="scientific">Gulo gulo</name>
    <name type="common">Wolverine</name>
    <name type="synonym">Gluton</name>
    <dbReference type="NCBI Taxonomy" id="48420"/>
    <lineage>
        <taxon>Eukaryota</taxon>
        <taxon>Metazoa</taxon>
        <taxon>Chordata</taxon>
        <taxon>Craniata</taxon>
        <taxon>Vertebrata</taxon>
        <taxon>Euteleostomi</taxon>
        <taxon>Mammalia</taxon>
        <taxon>Eutheria</taxon>
        <taxon>Laurasiatheria</taxon>
        <taxon>Carnivora</taxon>
        <taxon>Caniformia</taxon>
        <taxon>Musteloidea</taxon>
        <taxon>Mustelidae</taxon>
        <taxon>Guloninae</taxon>
        <taxon>Gulo</taxon>
    </lineage>
</organism>
<gene>
    <name evidence="1" type="ORF">BN2614_LOCUS2</name>
</gene>
<comment type="caution">
    <text evidence="1">The sequence shown here is derived from an EMBL/GenBank/DDBJ whole genome shotgun (WGS) entry which is preliminary data.</text>
</comment>
<name>A0A9X9Q5K7_GULGU</name>
<dbReference type="Proteomes" id="UP000269945">
    <property type="component" value="Unassembled WGS sequence"/>
</dbReference>
<dbReference type="AlphaFoldDB" id="A0A9X9Q5K7"/>
<feature type="non-terminal residue" evidence="1">
    <location>
        <position position="122"/>
    </location>
</feature>
<proteinExistence type="predicted"/>
<evidence type="ECO:0000313" key="2">
    <source>
        <dbReference type="Proteomes" id="UP000269945"/>
    </source>
</evidence>
<feature type="non-terminal residue" evidence="1">
    <location>
        <position position="1"/>
    </location>
</feature>
<accession>A0A9X9Q5K7</accession>